<dbReference type="InterPro" id="IPR052948">
    <property type="entry name" value="Low_temp-induced_all0457"/>
</dbReference>
<dbReference type="EMBL" id="CP062796">
    <property type="protein sequence ID" value="QUL99033.1"/>
    <property type="molecule type" value="Genomic_DNA"/>
</dbReference>
<dbReference type="PANTHER" id="PTHR36109">
    <property type="entry name" value="MEMBRANE PROTEIN-RELATED"/>
    <property type="match status" value="1"/>
</dbReference>
<proteinExistence type="predicted"/>
<reference evidence="1" key="2">
    <citation type="journal article" date="2023" name="Biology">
        <title>Prokaryotic Life Associated with Coal-Fire Gas Vents Revealed by Metagenomics.</title>
        <authorList>
            <person name="Kadnikov V.V."/>
            <person name="Mardanov A.V."/>
            <person name="Beletsky A.V."/>
            <person name="Karnachuk O.V."/>
            <person name="Ravin N.V."/>
        </authorList>
    </citation>
    <scope>NUCLEOTIDE SEQUENCE</scope>
    <source>
        <strain evidence="1">Bu02</strain>
    </source>
</reference>
<protein>
    <submittedName>
        <fullName evidence="1">DUF1269 domain-containing protein</fullName>
    </submittedName>
</protein>
<name>A0AAT9LFU6_9FIRM</name>
<evidence type="ECO:0000313" key="1">
    <source>
        <dbReference type="EMBL" id="QUL99033.1"/>
    </source>
</evidence>
<dbReference type="AlphaFoldDB" id="A0AAT9LFU6"/>
<accession>A0AAT9LFU6</accession>
<organism evidence="1">
    <name type="scientific">Candidatus Fermentithermobacillus carboniphilus</name>
    <dbReference type="NCBI Taxonomy" id="3085328"/>
    <lineage>
        <taxon>Bacteria</taxon>
        <taxon>Bacillati</taxon>
        <taxon>Bacillota</taxon>
        <taxon>Candidatus Fermentithermobacillia</taxon>
        <taxon>Candidatus Fermentithermobacillales</taxon>
        <taxon>Candidatus Fermentithermobacillaceae</taxon>
        <taxon>Candidatus Fermentithermobacillus</taxon>
    </lineage>
</organism>
<dbReference type="PANTHER" id="PTHR36109:SF2">
    <property type="entry name" value="MEMBRANE PROTEIN"/>
    <property type="match status" value="1"/>
</dbReference>
<sequence>MTKTVLGVFDDTIQAEKAVDDLQRKGFSKNEISIVARENIARGGAGRGGEGGRRAEGDRNMTMGTDQDLSGGIATGGAIGGIAGLLAGVGALAIPGIGPVVAAGPIAAALSGAVTGGIAGGLIDWGIPEDVGQRYEQRVKEGKVVAVVRTDENKVNEAADIFRRHGAKEVETH</sequence>
<gene>
    <name evidence="1" type="ORF">IMF26_02905</name>
</gene>
<dbReference type="KEGG" id="fcz:IMF26_02905"/>
<reference evidence="1" key="1">
    <citation type="submission" date="2020-10" db="EMBL/GenBank/DDBJ databases">
        <authorList>
            <person name="Kadnikov V."/>
            <person name="Beletsky A.V."/>
            <person name="Mardanov A.V."/>
            <person name="Karnachuk O.V."/>
            <person name="Ravin N.V."/>
        </authorList>
    </citation>
    <scope>NUCLEOTIDE SEQUENCE</scope>
    <source>
        <strain evidence="1">Bu02</strain>
    </source>
</reference>